<dbReference type="SUPFAM" id="SSF54211">
    <property type="entry name" value="Ribosomal protein S5 domain 2-like"/>
    <property type="match status" value="1"/>
</dbReference>
<evidence type="ECO:0000313" key="2">
    <source>
        <dbReference type="EMBL" id="EGN92875.1"/>
    </source>
</evidence>
<accession>F8QFP1</accession>
<dbReference type="AlphaFoldDB" id="F8QFP1"/>
<dbReference type="EMBL" id="GL945497">
    <property type="protein sequence ID" value="EGN92875.1"/>
    <property type="molecule type" value="Genomic_DNA"/>
</dbReference>
<organism evidence="3">
    <name type="scientific">Serpula lacrymans var. lacrymans (strain S7.3)</name>
    <name type="common">Dry rot fungus</name>
    <dbReference type="NCBI Taxonomy" id="936435"/>
    <lineage>
        <taxon>Eukaryota</taxon>
        <taxon>Fungi</taxon>
        <taxon>Dikarya</taxon>
        <taxon>Basidiomycota</taxon>
        <taxon>Agaricomycotina</taxon>
        <taxon>Agaricomycetes</taxon>
        <taxon>Agaricomycetidae</taxon>
        <taxon>Boletales</taxon>
        <taxon>Coniophorineae</taxon>
        <taxon>Serpulaceae</taxon>
        <taxon>Serpula</taxon>
    </lineage>
</organism>
<dbReference type="InterPro" id="IPR005324">
    <property type="entry name" value="Ribosomal_uS5_C"/>
</dbReference>
<keyword evidence="3" id="KW-1185">Reference proteome</keyword>
<dbReference type="Pfam" id="PF03719">
    <property type="entry name" value="Ribosomal_S5_C"/>
    <property type="match status" value="1"/>
</dbReference>
<evidence type="ECO:0000259" key="1">
    <source>
        <dbReference type="Pfam" id="PF03719"/>
    </source>
</evidence>
<dbReference type="InterPro" id="IPR014721">
    <property type="entry name" value="Ribsml_uS5_D2-typ_fold_subgr"/>
</dbReference>
<evidence type="ECO:0000313" key="3">
    <source>
        <dbReference type="Proteomes" id="UP000008063"/>
    </source>
</evidence>
<dbReference type="GO" id="GO:0006412">
    <property type="term" value="P:translation"/>
    <property type="evidence" value="ECO:0007669"/>
    <property type="project" value="InterPro"/>
</dbReference>
<dbReference type="STRING" id="936435.F8QFP1"/>
<feature type="domain" description="Small ribosomal subunit protein uS5 C-terminal" evidence="1">
    <location>
        <begin position="32"/>
        <end position="63"/>
    </location>
</feature>
<dbReference type="OrthoDB" id="309483at2759"/>
<proteinExistence type="predicted"/>
<name>F8QFP1_SERL3</name>
<dbReference type="InterPro" id="IPR020568">
    <property type="entry name" value="Ribosomal_Su5_D2-typ_SF"/>
</dbReference>
<sequence>MDYVERFEKRTLWTEMDSKLGATHIILRPRPAAGIKDASAKVWGSRNPLSVTKALFRMLQAGNAPLSMGDGIGGKARRLD</sequence>
<dbReference type="GO" id="GO:0005840">
    <property type="term" value="C:ribosome"/>
    <property type="evidence" value="ECO:0007669"/>
    <property type="project" value="InterPro"/>
</dbReference>
<reference evidence="3" key="1">
    <citation type="journal article" date="2011" name="Science">
        <title>The plant cell wall-decomposing machinery underlies the functional diversity of forest fungi.</title>
        <authorList>
            <person name="Eastwood D.C."/>
            <person name="Floudas D."/>
            <person name="Binder M."/>
            <person name="Majcherczyk A."/>
            <person name="Schneider P."/>
            <person name="Aerts A."/>
            <person name="Asiegbu F.O."/>
            <person name="Baker S.E."/>
            <person name="Barry K."/>
            <person name="Bendiksby M."/>
            <person name="Blumentritt M."/>
            <person name="Coutinho P.M."/>
            <person name="Cullen D."/>
            <person name="de Vries R.P."/>
            <person name="Gathman A."/>
            <person name="Goodell B."/>
            <person name="Henrissat B."/>
            <person name="Ihrmark K."/>
            <person name="Kauserud H."/>
            <person name="Kohler A."/>
            <person name="LaButti K."/>
            <person name="Lapidus A."/>
            <person name="Lavin J.L."/>
            <person name="Lee Y.-H."/>
            <person name="Lindquist E."/>
            <person name="Lilly W."/>
            <person name="Lucas S."/>
            <person name="Morin E."/>
            <person name="Murat C."/>
            <person name="Oguiza J.A."/>
            <person name="Park J."/>
            <person name="Pisabarro A.G."/>
            <person name="Riley R."/>
            <person name="Rosling A."/>
            <person name="Salamov A."/>
            <person name="Schmidt O."/>
            <person name="Schmutz J."/>
            <person name="Skrede I."/>
            <person name="Stenlid J."/>
            <person name="Wiebenga A."/>
            <person name="Xie X."/>
            <person name="Kuees U."/>
            <person name="Hibbett D.S."/>
            <person name="Hoffmeister D."/>
            <person name="Hoegberg N."/>
            <person name="Martin F."/>
            <person name="Grigoriev I.V."/>
            <person name="Watkinson S.C."/>
        </authorList>
    </citation>
    <scope>NUCLEOTIDE SEQUENCE [LARGE SCALE GENOMIC DNA]</scope>
    <source>
        <strain evidence="3">strain S7.3</strain>
    </source>
</reference>
<dbReference type="HOGENOM" id="CLU_2596767_0_0_1"/>
<gene>
    <name evidence="2" type="ORF">SERLA73DRAFT_146500</name>
</gene>
<dbReference type="Proteomes" id="UP000008063">
    <property type="component" value="Unassembled WGS sequence"/>
</dbReference>
<dbReference type="GO" id="GO:0003735">
    <property type="term" value="F:structural constituent of ribosome"/>
    <property type="evidence" value="ECO:0007669"/>
    <property type="project" value="InterPro"/>
</dbReference>
<protein>
    <recommendedName>
        <fullName evidence="1">Small ribosomal subunit protein uS5 C-terminal domain-containing protein</fullName>
    </recommendedName>
</protein>
<dbReference type="Gene3D" id="3.30.230.10">
    <property type="match status" value="1"/>
</dbReference>
<feature type="non-terminal residue" evidence="2">
    <location>
        <position position="80"/>
    </location>
</feature>
<dbReference type="InParanoid" id="F8QFP1"/>